<feature type="transmembrane region" description="Helical" evidence="6">
    <location>
        <begin position="77"/>
        <end position="100"/>
    </location>
</feature>
<evidence type="ECO:0000256" key="2">
    <source>
        <dbReference type="ARBA" id="ARBA00022475"/>
    </source>
</evidence>
<dbReference type="Proteomes" id="UP000242175">
    <property type="component" value="Chromosome large"/>
</dbReference>
<keyword evidence="2" id="KW-1003">Cell membrane</keyword>
<dbReference type="KEGG" id="pmai:CF386_03300"/>
<dbReference type="EC" id="3.6.3.14" evidence="7"/>
<gene>
    <name evidence="7" type="ORF">CF386_03300</name>
</gene>
<organism evidence="7 8">
    <name type="scientific">Paraphotobacterium marinum</name>
    <dbReference type="NCBI Taxonomy" id="1755811"/>
    <lineage>
        <taxon>Bacteria</taxon>
        <taxon>Pseudomonadati</taxon>
        <taxon>Pseudomonadota</taxon>
        <taxon>Gammaproteobacteria</taxon>
        <taxon>Vibrionales</taxon>
        <taxon>Vibrionaceae</taxon>
        <taxon>Paraphotobacterium</taxon>
    </lineage>
</organism>
<proteinExistence type="predicted"/>
<reference evidence="7 8" key="1">
    <citation type="journal article" date="2016" name="Int. J. Syst. Evol. Microbiol.">
        <title>Paraphotobacterium marinum gen. nov., sp. nov., a member of the family Vibrionaceae, isolated from surface seawater.</title>
        <authorList>
            <person name="Huang Z."/>
            <person name="Dong C."/>
            <person name="Shao Z."/>
        </authorList>
    </citation>
    <scope>NUCLEOTIDE SEQUENCE [LARGE SCALE GENOMIC DNA]</scope>
    <source>
        <strain evidence="7 8">NSCS20N07D</strain>
    </source>
</reference>
<feature type="transmembrane region" description="Helical" evidence="6">
    <location>
        <begin position="20"/>
        <end position="40"/>
    </location>
</feature>
<keyword evidence="3 6" id="KW-0812">Transmembrane</keyword>
<comment type="subcellular location">
    <subcellularLocation>
        <location evidence="1">Cell membrane</location>
        <topology evidence="1">Multi-pass membrane protein</topology>
    </subcellularLocation>
</comment>
<dbReference type="GO" id="GO:0016787">
    <property type="term" value="F:hydrolase activity"/>
    <property type="evidence" value="ECO:0007669"/>
    <property type="project" value="UniProtKB-KW"/>
</dbReference>
<dbReference type="Pfam" id="PF03899">
    <property type="entry name" value="ATP-synt_I"/>
    <property type="match status" value="1"/>
</dbReference>
<dbReference type="EMBL" id="CP022355">
    <property type="protein sequence ID" value="ASK78131.1"/>
    <property type="molecule type" value="Genomic_DNA"/>
</dbReference>
<dbReference type="InterPro" id="IPR005598">
    <property type="entry name" value="ATP_synth_I"/>
</dbReference>
<dbReference type="GO" id="GO:0005886">
    <property type="term" value="C:plasma membrane"/>
    <property type="evidence" value="ECO:0007669"/>
    <property type="project" value="UniProtKB-SubCell"/>
</dbReference>
<keyword evidence="7" id="KW-0378">Hydrolase</keyword>
<accession>A0A220VCX3</accession>
<feature type="transmembrane region" description="Helical" evidence="6">
    <location>
        <begin position="52"/>
        <end position="71"/>
    </location>
</feature>
<evidence type="ECO:0000313" key="7">
    <source>
        <dbReference type="EMBL" id="ASK78131.1"/>
    </source>
</evidence>
<name>A0A220VCX3_9GAMM</name>
<evidence type="ECO:0000256" key="6">
    <source>
        <dbReference type="SAM" id="Phobius"/>
    </source>
</evidence>
<protein>
    <submittedName>
        <fullName evidence="7">ATP F0F1 synthase subunit I</fullName>
        <ecNumber evidence="7">3.6.3.14</ecNumber>
    </submittedName>
</protein>
<evidence type="ECO:0000256" key="5">
    <source>
        <dbReference type="ARBA" id="ARBA00023136"/>
    </source>
</evidence>
<evidence type="ECO:0000313" key="8">
    <source>
        <dbReference type="Proteomes" id="UP000242175"/>
    </source>
</evidence>
<dbReference type="RefSeq" id="WP_089073040.1">
    <property type="nucleotide sequence ID" value="NZ_CBCSAM010000012.1"/>
</dbReference>
<dbReference type="OrthoDB" id="5702716at2"/>
<keyword evidence="8" id="KW-1185">Reference proteome</keyword>
<keyword evidence="4 6" id="KW-1133">Transmembrane helix</keyword>
<sequence length="103" mass="11673">MLISTVIIVFAGKYAGISSLIGGVIFILANIVFCFKAFIFSGARQKQQVIKSFFWGETLKFIIIIFSIVFVNSVFSIQIFFMLGMLLFLLFINAFLPFIIKQI</sequence>
<dbReference type="AlphaFoldDB" id="A0A220VCX3"/>
<evidence type="ECO:0000256" key="1">
    <source>
        <dbReference type="ARBA" id="ARBA00004651"/>
    </source>
</evidence>
<evidence type="ECO:0000256" key="3">
    <source>
        <dbReference type="ARBA" id="ARBA00022692"/>
    </source>
</evidence>
<keyword evidence="5 6" id="KW-0472">Membrane</keyword>
<evidence type="ECO:0000256" key="4">
    <source>
        <dbReference type="ARBA" id="ARBA00022989"/>
    </source>
</evidence>